<dbReference type="EMBL" id="KZ819384">
    <property type="protein sequence ID" value="PWN42093.1"/>
    <property type="molecule type" value="Genomic_DNA"/>
</dbReference>
<evidence type="ECO:0000313" key="1">
    <source>
        <dbReference type="EMBL" id="PWN42093.1"/>
    </source>
</evidence>
<accession>A0A316W060</accession>
<organism evidence="1 2">
    <name type="scientific">Ceraceosorus guamensis</name>
    <dbReference type="NCBI Taxonomy" id="1522189"/>
    <lineage>
        <taxon>Eukaryota</taxon>
        <taxon>Fungi</taxon>
        <taxon>Dikarya</taxon>
        <taxon>Basidiomycota</taxon>
        <taxon>Ustilaginomycotina</taxon>
        <taxon>Exobasidiomycetes</taxon>
        <taxon>Ceraceosorales</taxon>
        <taxon>Ceraceosoraceae</taxon>
        <taxon>Ceraceosorus</taxon>
    </lineage>
</organism>
<protein>
    <submittedName>
        <fullName evidence="1">Uncharacterized protein</fullName>
    </submittedName>
</protein>
<proteinExistence type="predicted"/>
<dbReference type="Proteomes" id="UP000245783">
    <property type="component" value="Unassembled WGS sequence"/>
</dbReference>
<name>A0A316W060_9BASI</name>
<reference evidence="1 2" key="1">
    <citation type="journal article" date="2018" name="Mol. Biol. Evol.">
        <title>Broad Genomic Sampling Reveals a Smut Pathogenic Ancestry of the Fungal Clade Ustilaginomycotina.</title>
        <authorList>
            <person name="Kijpornyongpan T."/>
            <person name="Mondo S.J."/>
            <person name="Barry K."/>
            <person name="Sandor L."/>
            <person name="Lee J."/>
            <person name="Lipzen A."/>
            <person name="Pangilinan J."/>
            <person name="LaButti K."/>
            <person name="Hainaut M."/>
            <person name="Henrissat B."/>
            <person name="Grigoriev I.V."/>
            <person name="Spatafora J.W."/>
            <person name="Aime M.C."/>
        </authorList>
    </citation>
    <scope>NUCLEOTIDE SEQUENCE [LARGE SCALE GENOMIC DNA]</scope>
    <source>
        <strain evidence="1 2">MCA 4658</strain>
    </source>
</reference>
<gene>
    <name evidence="1" type="ORF">IE81DRAFT_147514</name>
</gene>
<keyword evidence="2" id="KW-1185">Reference proteome</keyword>
<evidence type="ECO:0000313" key="2">
    <source>
        <dbReference type="Proteomes" id="UP000245783"/>
    </source>
</evidence>
<dbReference type="GeneID" id="37032276"/>
<dbReference type="AlphaFoldDB" id="A0A316W060"/>
<dbReference type="RefSeq" id="XP_025369253.1">
    <property type="nucleotide sequence ID" value="XM_025510406.1"/>
</dbReference>
<dbReference type="InParanoid" id="A0A316W060"/>
<sequence length="162" mass="18852">MTERGAGLRSVTQRAARRRQTLSIDRSIVSMHARISVVVARWSLYIQTHARHAAHTARDAVRPGAPAVIRRRRRARWMRVGLAGDGGVPQHSYIAACRRRDWKASSLLMMERCSLEYAHAYDHLHFFLHRMPTPIEWMDGWMDGWMADISWLRIYQDEECAL</sequence>